<comment type="subunit">
    <text evidence="3">Homotetramer.</text>
</comment>
<dbReference type="NCBIfam" id="NF041359">
    <property type="entry name" value="GntG_guanitoxin"/>
    <property type="match status" value="1"/>
</dbReference>
<sequence>MATLMQKIVDFRSDTVTQPTPEMKQAMLNAPLGDDVFGEDPTANLLEETVAERFGKQAGLLLPSGTQSNFIAMLAHCQRGEEVITAEEYHVFSYEARGASVLGGISLHPLSSTAYGAINAAQVESAIKEDDSHFPISKLVSLENTVSGCVQPQESIREITTLAKQHGLNTHLDGARIFNASIASGIAPAELANGFDSVSICLSKGLGTPAGSVLVGDHDFIRYARRQRKMLGGGMRQSGMLAAAGLHALKHHVERLADDHQNAKKLATAFAKIPSLNVDLERVQSNMVFIQPDDEELTELAAFLKTRDIIISRQRLVLHLDITAEMVDKTISAVNDFYE</sequence>
<dbReference type="GO" id="GO:0006545">
    <property type="term" value="P:glycine biosynthetic process"/>
    <property type="evidence" value="ECO:0007669"/>
    <property type="project" value="TreeGrafter"/>
</dbReference>
<dbReference type="AlphaFoldDB" id="A0A317CPG4"/>
<dbReference type="Pfam" id="PF01212">
    <property type="entry name" value="Beta_elim_lyase"/>
    <property type="match status" value="1"/>
</dbReference>
<comment type="similarity">
    <text evidence="2">Belongs to the threonine aldolase family.</text>
</comment>
<comment type="cofactor">
    <cofactor evidence="1">
        <name>pyridoxal 5'-phosphate</name>
        <dbReference type="ChEBI" id="CHEBI:597326"/>
    </cofactor>
</comment>
<dbReference type="Gene3D" id="3.40.640.10">
    <property type="entry name" value="Type I PLP-dependent aspartate aminotransferase-like (Major domain)"/>
    <property type="match status" value="1"/>
</dbReference>
<dbReference type="NCBIfam" id="NF007825">
    <property type="entry name" value="PRK10534.1"/>
    <property type="match status" value="1"/>
</dbReference>
<evidence type="ECO:0000256" key="1">
    <source>
        <dbReference type="ARBA" id="ARBA00001933"/>
    </source>
</evidence>
<dbReference type="SUPFAM" id="SSF53383">
    <property type="entry name" value="PLP-dependent transferases"/>
    <property type="match status" value="1"/>
</dbReference>
<keyword evidence="5" id="KW-0456">Lyase</keyword>
<evidence type="ECO:0000256" key="2">
    <source>
        <dbReference type="ARBA" id="ARBA00006966"/>
    </source>
</evidence>
<evidence type="ECO:0000259" key="7">
    <source>
        <dbReference type="Pfam" id="PF01212"/>
    </source>
</evidence>
<reference evidence="8 9" key="1">
    <citation type="submission" date="2018-05" db="EMBL/GenBank/DDBJ databases">
        <title>Leucothrix arctica sp. nov., isolated from Arctic seawater.</title>
        <authorList>
            <person name="Choi A."/>
            <person name="Baek K."/>
        </authorList>
    </citation>
    <scope>NUCLEOTIDE SEQUENCE [LARGE SCALE GENOMIC DNA]</scope>
    <source>
        <strain evidence="8 9">JCM 18388</strain>
    </source>
</reference>
<dbReference type="Proteomes" id="UP000245539">
    <property type="component" value="Unassembled WGS sequence"/>
</dbReference>
<comment type="caution">
    <text evidence="8">The sequence shown here is derived from an EMBL/GenBank/DDBJ whole genome shotgun (WGS) entry which is preliminary data.</text>
</comment>
<evidence type="ECO:0000256" key="6">
    <source>
        <dbReference type="PIRSR" id="PIRSR017617-1"/>
    </source>
</evidence>
<dbReference type="InterPro" id="IPR023603">
    <property type="entry name" value="Low_specificity_L-TA-like"/>
</dbReference>
<dbReference type="InterPro" id="IPR015424">
    <property type="entry name" value="PyrdxlP-dep_Trfase"/>
</dbReference>
<dbReference type="InterPro" id="IPR015422">
    <property type="entry name" value="PyrdxlP-dep_Trfase_small"/>
</dbReference>
<dbReference type="EMBL" id="QGKM01000004">
    <property type="protein sequence ID" value="PWR00397.1"/>
    <property type="molecule type" value="Genomic_DNA"/>
</dbReference>
<dbReference type="PANTHER" id="PTHR48097:SF9">
    <property type="entry name" value="L-THREONINE ALDOLASE"/>
    <property type="match status" value="1"/>
</dbReference>
<gene>
    <name evidence="8" type="ORF">DKW60_02265</name>
</gene>
<dbReference type="CDD" id="cd06502">
    <property type="entry name" value="TA_like"/>
    <property type="match status" value="1"/>
</dbReference>
<evidence type="ECO:0000313" key="9">
    <source>
        <dbReference type="Proteomes" id="UP000245539"/>
    </source>
</evidence>
<dbReference type="GO" id="GO:0008732">
    <property type="term" value="F:L-allo-threonine aldolase activity"/>
    <property type="evidence" value="ECO:0007669"/>
    <property type="project" value="TreeGrafter"/>
</dbReference>
<proteinExistence type="inferred from homology"/>
<dbReference type="OrthoDB" id="9774495at2"/>
<accession>A0A317CPG4</accession>
<name>A0A317CPG4_9GAMM</name>
<dbReference type="Gene3D" id="3.90.1150.10">
    <property type="entry name" value="Aspartate Aminotransferase, domain 1"/>
    <property type="match status" value="1"/>
</dbReference>
<feature type="domain" description="Aromatic amino acid beta-eliminating lyase/threonine aldolase" evidence="7">
    <location>
        <begin position="10"/>
        <end position="291"/>
    </location>
</feature>
<protein>
    <submittedName>
        <fullName evidence="8">Low-specificity L-threonine aldolase</fullName>
    </submittedName>
</protein>
<feature type="modified residue" description="N6-(pyridoxal phosphate)lysine" evidence="6">
    <location>
        <position position="204"/>
    </location>
</feature>
<evidence type="ECO:0000256" key="3">
    <source>
        <dbReference type="ARBA" id="ARBA00011881"/>
    </source>
</evidence>
<keyword evidence="9" id="KW-1185">Reference proteome</keyword>
<evidence type="ECO:0000313" key="8">
    <source>
        <dbReference type="EMBL" id="PWR00397.1"/>
    </source>
</evidence>
<evidence type="ECO:0000256" key="4">
    <source>
        <dbReference type="ARBA" id="ARBA00022898"/>
    </source>
</evidence>
<dbReference type="PANTHER" id="PTHR48097">
    <property type="entry name" value="L-THREONINE ALDOLASE-RELATED"/>
    <property type="match status" value="1"/>
</dbReference>
<evidence type="ECO:0000256" key="5">
    <source>
        <dbReference type="ARBA" id="ARBA00023239"/>
    </source>
</evidence>
<dbReference type="GO" id="GO:0006567">
    <property type="term" value="P:L-threonine catabolic process"/>
    <property type="evidence" value="ECO:0007669"/>
    <property type="project" value="TreeGrafter"/>
</dbReference>
<dbReference type="PIRSF" id="PIRSF017617">
    <property type="entry name" value="Thr_aldolase"/>
    <property type="match status" value="1"/>
</dbReference>
<dbReference type="InterPro" id="IPR015421">
    <property type="entry name" value="PyrdxlP-dep_Trfase_major"/>
</dbReference>
<dbReference type="GO" id="GO:0005829">
    <property type="term" value="C:cytosol"/>
    <property type="evidence" value="ECO:0007669"/>
    <property type="project" value="TreeGrafter"/>
</dbReference>
<dbReference type="FunFam" id="3.40.640.10:FF:000030">
    <property type="entry name" value="Low-specificity L-threonine aldolase"/>
    <property type="match status" value="1"/>
</dbReference>
<organism evidence="8 9">
    <name type="scientific">Leucothrix pacifica</name>
    <dbReference type="NCBI Taxonomy" id="1247513"/>
    <lineage>
        <taxon>Bacteria</taxon>
        <taxon>Pseudomonadati</taxon>
        <taxon>Pseudomonadota</taxon>
        <taxon>Gammaproteobacteria</taxon>
        <taxon>Thiotrichales</taxon>
        <taxon>Thiotrichaceae</taxon>
        <taxon>Leucothrix</taxon>
    </lineage>
</organism>
<dbReference type="InterPro" id="IPR001597">
    <property type="entry name" value="ArAA_b-elim_lyase/Thr_aldolase"/>
</dbReference>
<keyword evidence="4" id="KW-0663">Pyridoxal phosphate</keyword>